<keyword evidence="1" id="KW-0472">Membrane</keyword>
<evidence type="ECO:0000256" key="1">
    <source>
        <dbReference type="SAM" id="Phobius"/>
    </source>
</evidence>
<feature type="transmembrane region" description="Helical" evidence="1">
    <location>
        <begin position="100"/>
        <end position="121"/>
    </location>
</feature>
<feature type="transmembrane region" description="Helical" evidence="1">
    <location>
        <begin position="396"/>
        <end position="415"/>
    </location>
</feature>
<dbReference type="EMBL" id="JAUSVB010000002">
    <property type="protein sequence ID" value="MDQ0373489.1"/>
    <property type="molecule type" value="Genomic_DNA"/>
</dbReference>
<feature type="transmembrane region" description="Helical" evidence="1">
    <location>
        <begin position="370"/>
        <end position="389"/>
    </location>
</feature>
<feature type="transmembrane region" description="Helical" evidence="1">
    <location>
        <begin position="32"/>
        <end position="54"/>
    </location>
</feature>
<comment type="caution">
    <text evidence="2">The sequence shown here is derived from an EMBL/GenBank/DDBJ whole genome shotgun (WGS) entry which is preliminary data.</text>
</comment>
<feature type="transmembrane region" description="Helical" evidence="1">
    <location>
        <begin position="472"/>
        <end position="494"/>
    </location>
</feature>
<dbReference type="RefSeq" id="WP_307491565.1">
    <property type="nucleotide sequence ID" value="NZ_JAUSVB010000002.1"/>
</dbReference>
<dbReference type="Proteomes" id="UP001239626">
    <property type="component" value="Unassembled WGS sequence"/>
</dbReference>
<evidence type="ECO:0000313" key="2">
    <source>
        <dbReference type="EMBL" id="MDQ0373489.1"/>
    </source>
</evidence>
<proteinExistence type="predicted"/>
<name>A0ABU0EDY5_9CELL</name>
<dbReference type="Pfam" id="PF20176">
    <property type="entry name" value="DUF6541"/>
    <property type="match status" value="1"/>
</dbReference>
<sequence length="641" mass="66055">MSWLGAAPVALLCVVAFWAPGLLLARAAGMRGLYAVAIAPAVTAGLLGCFSILLDAVGIRWSWLSAAAATGLTVLVVVLVRRTRQRSPDASAPAGPGGGAVLGAAIAVGVLGQLVPVVVAMGRPDRVLNAWDALFHLSAVQDARAAGRVTPMSLASLAAPDSATVSFYPHAWHAVTALVPQWSGAMVTVNVASLVPVVLATVVGMAALARAVFPDVPSVASVTAVLAASGVVAPLGIALQPGLIPNAFALSLVPGVLACVVEVCRRRSSDWFLLGLAVVGITLVHPNAGLTLALLSLPWVVPALASPVRRLATGWPGRVAMTAAVAAAVAAVVVVRSSSTAQVVAAIHQKPPQPYAELAVRLVTGNLGEWPVYPIVVTVLAVVGAVVAVRQRRGRALVVAAVLAIALYACAASPIDALSSVTRLWYTETRRIAPVVGMLLVPLAAAGVVWTVREAARRVELPARLSADAGRAVLGGLLLVLAVGLGPLTLTSLADDSFSQSVPDRPATFDRVPYLSQAEEDMIRTIGGRLDPDDLLLGSSFSGAGHLAALTGQRVNQPYHTTLLSPEAVYVSDHLADLGVDPHVCADVRALGAHAVYVDPYPLHSTYWREATPGEFVTAPRDGVVLARAGDTAIYSLDACY</sequence>
<keyword evidence="1" id="KW-1133">Transmembrane helix</keyword>
<feature type="transmembrane region" description="Helical" evidence="1">
    <location>
        <begin position="187"/>
        <end position="209"/>
    </location>
</feature>
<accession>A0ABU0EDY5</accession>
<feature type="transmembrane region" description="Helical" evidence="1">
    <location>
        <begin position="271"/>
        <end position="301"/>
    </location>
</feature>
<organism evidence="2 3">
    <name type="scientific">Cellulomonas humilata</name>
    <dbReference type="NCBI Taxonomy" id="144055"/>
    <lineage>
        <taxon>Bacteria</taxon>
        <taxon>Bacillati</taxon>
        <taxon>Actinomycetota</taxon>
        <taxon>Actinomycetes</taxon>
        <taxon>Micrococcales</taxon>
        <taxon>Cellulomonadaceae</taxon>
        <taxon>Cellulomonas</taxon>
    </lineage>
</organism>
<keyword evidence="3" id="KW-1185">Reference proteome</keyword>
<protein>
    <submittedName>
        <fullName evidence="2">Uncharacterized protein</fullName>
    </submittedName>
</protein>
<feature type="transmembrane region" description="Helical" evidence="1">
    <location>
        <begin position="243"/>
        <end position="264"/>
    </location>
</feature>
<keyword evidence="1" id="KW-0812">Transmembrane</keyword>
<feature type="transmembrane region" description="Helical" evidence="1">
    <location>
        <begin position="6"/>
        <end position="25"/>
    </location>
</feature>
<reference evidence="2 3" key="1">
    <citation type="submission" date="2023-07" db="EMBL/GenBank/DDBJ databases">
        <title>Sorghum-associated microbial communities from plants grown in Nebraska, USA.</title>
        <authorList>
            <person name="Schachtman D."/>
        </authorList>
    </citation>
    <scope>NUCLEOTIDE SEQUENCE [LARGE SCALE GENOMIC DNA]</scope>
    <source>
        <strain evidence="2 3">BE332</strain>
    </source>
</reference>
<feature type="transmembrane region" description="Helical" evidence="1">
    <location>
        <begin position="435"/>
        <end position="452"/>
    </location>
</feature>
<feature type="transmembrane region" description="Helical" evidence="1">
    <location>
        <begin position="216"/>
        <end position="237"/>
    </location>
</feature>
<feature type="transmembrane region" description="Helical" evidence="1">
    <location>
        <begin position="60"/>
        <end position="80"/>
    </location>
</feature>
<evidence type="ECO:0000313" key="3">
    <source>
        <dbReference type="Proteomes" id="UP001239626"/>
    </source>
</evidence>
<dbReference type="InterPro" id="IPR046671">
    <property type="entry name" value="DUF6541"/>
</dbReference>
<gene>
    <name evidence="2" type="ORF">J2X26_001800</name>
</gene>